<accession>A0A9D4C1C3</accession>
<sequence>MISLCELHRLIWDSILRTWIKPCFLGAIFDFLHVCSYGLYIDNDLSGYLKCKPEGTFVGNTNYTFLVEAPFGRYGSYPADTCFLLTKSHCFT</sequence>
<evidence type="ECO:0000313" key="1">
    <source>
        <dbReference type="EMBL" id="KAH3715511.1"/>
    </source>
</evidence>
<reference evidence="1" key="1">
    <citation type="journal article" date="2019" name="bioRxiv">
        <title>The Genome of the Zebra Mussel, Dreissena polymorpha: A Resource for Invasive Species Research.</title>
        <authorList>
            <person name="McCartney M.A."/>
            <person name="Auch B."/>
            <person name="Kono T."/>
            <person name="Mallez S."/>
            <person name="Zhang Y."/>
            <person name="Obille A."/>
            <person name="Becker A."/>
            <person name="Abrahante J.E."/>
            <person name="Garbe J."/>
            <person name="Badalamenti J.P."/>
            <person name="Herman A."/>
            <person name="Mangelson H."/>
            <person name="Liachko I."/>
            <person name="Sullivan S."/>
            <person name="Sone E.D."/>
            <person name="Koren S."/>
            <person name="Silverstein K.A.T."/>
            <person name="Beckman K.B."/>
            <person name="Gohl D.M."/>
        </authorList>
    </citation>
    <scope>NUCLEOTIDE SEQUENCE</scope>
    <source>
        <strain evidence="1">Duluth1</strain>
        <tissue evidence="1">Whole animal</tissue>
    </source>
</reference>
<organism evidence="1 2">
    <name type="scientific">Dreissena polymorpha</name>
    <name type="common">Zebra mussel</name>
    <name type="synonym">Mytilus polymorpha</name>
    <dbReference type="NCBI Taxonomy" id="45954"/>
    <lineage>
        <taxon>Eukaryota</taxon>
        <taxon>Metazoa</taxon>
        <taxon>Spiralia</taxon>
        <taxon>Lophotrochozoa</taxon>
        <taxon>Mollusca</taxon>
        <taxon>Bivalvia</taxon>
        <taxon>Autobranchia</taxon>
        <taxon>Heteroconchia</taxon>
        <taxon>Euheterodonta</taxon>
        <taxon>Imparidentia</taxon>
        <taxon>Neoheterodontei</taxon>
        <taxon>Myida</taxon>
        <taxon>Dreissenoidea</taxon>
        <taxon>Dreissenidae</taxon>
        <taxon>Dreissena</taxon>
    </lineage>
</organism>
<proteinExistence type="predicted"/>
<comment type="caution">
    <text evidence="1">The sequence shown here is derived from an EMBL/GenBank/DDBJ whole genome shotgun (WGS) entry which is preliminary data.</text>
</comment>
<protein>
    <submittedName>
        <fullName evidence="1">Uncharacterized protein</fullName>
    </submittedName>
</protein>
<name>A0A9D4C1C3_DREPO</name>
<dbReference type="AlphaFoldDB" id="A0A9D4C1C3"/>
<reference evidence="1" key="2">
    <citation type="submission" date="2020-11" db="EMBL/GenBank/DDBJ databases">
        <authorList>
            <person name="McCartney M.A."/>
            <person name="Auch B."/>
            <person name="Kono T."/>
            <person name="Mallez S."/>
            <person name="Becker A."/>
            <person name="Gohl D.M."/>
            <person name="Silverstein K.A.T."/>
            <person name="Koren S."/>
            <person name="Bechman K.B."/>
            <person name="Herman A."/>
            <person name="Abrahante J.E."/>
            <person name="Garbe J."/>
        </authorList>
    </citation>
    <scope>NUCLEOTIDE SEQUENCE</scope>
    <source>
        <strain evidence="1">Duluth1</strain>
        <tissue evidence="1">Whole animal</tissue>
    </source>
</reference>
<dbReference type="Proteomes" id="UP000828390">
    <property type="component" value="Unassembled WGS sequence"/>
</dbReference>
<keyword evidence="2" id="KW-1185">Reference proteome</keyword>
<evidence type="ECO:0000313" key="2">
    <source>
        <dbReference type="Proteomes" id="UP000828390"/>
    </source>
</evidence>
<gene>
    <name evidence="1" type="ORF">DPMN_058222</name>
</gene>
<dbReference type="EMBL" id="JAIWYP010000013">
    <property type="protein sequence ID" value="KAH3715511.1"/>
    <property type="molecule type" value="Genomic_DNA"/>
</dbReference>